<protein>
    <recommendedName>
        <fullName evidence="4">Cytochrome oxidase Cu insertion factor, SCO1/SenC/PrrC family</fullName>
    </recommendedName>
</protein>
<keyword evidence="1" id="KW-1133">Transmembrane helix</keyword>
<evidence type="ECO:0000313" key="3">
    <source>
        <dbReference type="Proteomes" id="UP000787472"/>
    </source>
</evidence>
<dbReference type="InterPro" id="IPR036249">
    <property type="entry name" value="Thioredoxin-like_sf"/>
</dbReference>
<keyword evidence="1" id="KW-0472">Membrane</keyword>
<organism evidence="2 3">
    <name type="scientific">Pseudomaricurvus hydrocarbonicus</name>
    <dbReference type="NCBI Taxonomy" id="1470433"/>
    <lineage>
        <taxon>Bacteria</taxon>
        <taxon>Pseudomonadati</taxon>
        <taxon>Pseudomonadota</taxon>
        <taxon>Gammaproteobacteria</taxon>
        <taxon>Cellvibrionales</taxon>
        <taxon>Cellvibrionaceae</taxon>
        <taxon>Pseudomaricurvus</taxon>
    </lineage>
</organism>
<accession>A0A9E5MPH9</accession>
<proteinExistence type="predicted"/>
<dbReference type="RefSeq" id="WP_167191505.1">
    <property type="nucleotide sequence ID" value="NZ_JAAONZ010000022.1"/>
</dbReference>
<keyword evidence="1" id="KW-0812">Transmembrane</keyword>
<keyword evidence="3" id="KW-1185">Reference proteome</keyword>
<dbReference type="Gene3D" id="3.40.30.10">
    <property type="entry name" value="Glutaredoxin"/>
    <property type="match status" value="1"/>
</dbReference>
<evidence type="ECO:0000313" key="2">
    <source>
        <dbReference type="EMBL" id="NHO67957.1"/>
    </source>
</evidence>
<gene>
    <name evidence="2" type="ORF">G8770_20615</name>
</gene>
<reference evidence="2" key="1">
    <citation type="submission" date="2020-03" db="EMBL/GenBank/DDBJ databases">
        <authorList>
            <person name="Guo F."/>
        </authorList>
    </citation>
    <scope>NUCLEOTIDE SEQUENCE</scope>
    <source>
        <strain evidence="2">JCM 30134</strain>
    </source>
</reference>
<dbReference type="AlphaFoldDB" id="A0A9E5MPH9"/>
<dbReference type="EMBL" id="JAAONZ010000022">
    <property type="protein sequence ID" value="NHO67957.1"/>
    <property type="molecule type" value="Genomic_DNA"/>
</dbReference>
<feature type="transmembrane region" description="Helical" evidence="1">
    <location>
        <begin position="22"/>
        <end position="42"/>
    </location>
</feature>
<sequence length="213" mass="23917">MNAETSTDLNSSSTFTPKDKRWSSWLLLAAIGLPMVMAYVVFSTGVGMPTGTVNKGDLLLPVTPLTDINITLENGQPLALLEGKKKWRWLIVGDNNCAKACQENLYLSRQVHIRLGDKAVRLERLYLNTDTAYSADFAQQLRQQHPRLVMAHVNADEWQQLLQQSNAADLALDGTHLYVVDQQGFAMMTYNASHEGSDLLDDIKRLLKYSYED</sequence>
<comment type="caution">
    <text evidence="2">The sequence shown here is derived from an EMBL/GenBank/DDBJ whole genome shotgun (WGS) entry which is preliminary data.</text>
</comment>
<dbReference type="Proteomes" id="UP000787472">
    <property type="component" value="Unassembled WGS sequence"/>
</dbReference>
<name>A0A9E5MPH9_9GAMM</name>
<dbReference type="SUPFAM" id="SSF52833">
    <property type="entry name" value="Thioredoxin-like"/>
    <property type="match status" value="1"/>
</dbReference>
<evidence type="ECO:0000256" key="1">
    <source>
        <dbReference type="SAM" id="Phobius"/>
    </source>
</evidence>
<evidence type="ECO:0008006" key="4">
    <source>
        <dbReference type="Google" id="ProtNLM"/>
    </source>
</evidence>